<name>A0ABY8SWM3_9BURK</name>
<organism evidence="1 2">
    <name type="scientific">Comamonas resistens</name>
    <dbReference type="NCBI Taxonomy" id="3046670"/>
    <lineage>
        <taxon>Bacteria</taxon>
        <taxon>Pseudomonadati</taxon>
        <taxon>Pseudomonadota</taxon>
        <taxon>Betaproteobacteria</taxon>
        <taxon>Burkholderiales</taxon>
        <taxon>Comamonadaceae</taxon>
        <taxon>Comamonas</taxon>
    </lineage>
</organism>
<dbReference type="EMBL" id="CP125947">
    <property type="protein sequence ID" value="WHS67323.1"/>
    <property type="molecule type" value="Genomic_DNA"/>
</dbReference>
<dbReference type="InterPro" id="IPR036412">
    <property type="entry name" value="HAD-like_sf"/>
</dbReference>
<proteinExistence type="predicted"/>
<dbReference type="Proteomes" id="UP001240697">
    <property type="component" value="Chromosome"/>
</dbReference>
<accession>A0ABY8SWM3</accession>
<dbReference type="SUPFAM" id="SSF56784">
    <property type="entry name" value="HAD-like"/>
    <property type="match status" value="1"/>
</dbReference>
<gene>
    <name evidence="1" type="ORF">QMY55_09485</name>
</gene>
<keyword evidence="1" id="KW-0378">Hydrolase</keyword>
<dbReference type="GO" id="GO:0016787">
    <property type="term" value="F:hydrolase activity"/>
    <property type="evidence" value="ECO:0007669"/>
    <property type="project" value="UniProtKB-KW"/>
</dbReference>
<dbReference type="RefSeq" id="WP_283488361.1">
    <property type="nucleotide sequence ID" value="NZ_CP125947.1"/>
</dbReference>
<keyword evidence="2" id="KW-1185">Reference proteome</keyword>
<evidence type="ECO:0000313" key="1">
    <source>
        <dbReference type="EMBL" id="WHS67323.1"/>
    </source>
</evidence>
<reference evidence="1 2" key="1">
    <citation type="submission" date="2023-05" db="EMBL/GenBank/DDBJ databases">
        <authorList>
            <person name="Yin Y."/>
            <person name="Lu Z."/>
        </authorList>
    </citation>
    <scope>NUCLEOTIDE SEQUENCE [LARGE SCALE GENOMIC DNA]</scope>
    <source>
        <strain evidence="1 2">ZM22</strain>
    </source>
</reference>
<dbReference type="InterPro" id="IPR023214">
    <property type="entry name" value="HAD_sf"/>
</dbReference>
<protein>
    <submittedName>
        <fullName evidence="1">HAD family hydrolase</fullName>
    </submittedName>
</protein>
<evidence type="ECO:0000313" key="2">
    <source>
        <dbReference type="Proteomes" id="UP001240697"/>
    </source>
</evidence>
<sequence length="201" mass="21881">MNTSKLIALDADGVLLDYNLAYAGAWERAFGQRPALRNPQAYWAVERWGVPVLQGEALQRFRSSFDAQFWSTVPAIAGAVRACEKLVAAGYELVCVSALKPEFAQARQANLKALGFPIEKVMATSSEAANGRSPKAHALAQLRPVAFVDDFLPYFQGVPAQIHSALVLREPEGSPNHGAGLDAVHSSHSHLAQFADWWLAR</sequence>
<dbReference type="Gene3D" id="3.40.50.1000">
    <property type="entry name" value="HAD superfamily/HAD-like"/>
    <property type="match status" value="1"/>
</dbReference>